<protein>
    <submittedName>
        <fullName evidence="2">Uncharacterized protein</fullName>
    </submittedName>
</protein>
<dbReference type="EMBL" id="LN679100">
    <property type="protein sequence ID" value="CEL52488.1"/>
    <property type="molecule type" value="Genomic_DNA"/>
</dbReference>
<accession>A0A0B7F8F0</accession>
<organism evidence="2 3">
    <name type="scientific">Thanatephorus cucumeris (strain AG1-IB / isolate 7/3/14)</name>
    <name type="common">Lettuce bottom rot fungus</name>
    <name type="synonym">Rhizoctonia solani</name>
    <dbReference type="NCBI Taxonomy" id="1108050"/>
    <lineage>
        <taxon>Eukaryota</taxon>
        <taxon>Fungi</taxon>
        <taxon>Dikarya</taxon>
        <taxon>Basidiomycota</taxon>
        <taxon>Agaricomycotina</taxon>
        <taxon>Agaricomycetes</taxon>
        <taxon>Cantharellales</taxon>
        <taxon>Ceratobasidiaceae</taxon>
        <taxon>Rhizoctonia</taxon>
        <taxon>Rhizoctonia solani AG-1</taxon>
    </lineage>
</organism>
<dbReference type="PANTHER" id="PTHR31905">
    <property type="entry name" value="COILED-COIL DOMAIN-CONTAINING PROTEIN 58"/>
    <property type="match status" value="1"/>
</dbReference>
<proteinExistence type="inferred from homology"/>
<comment type="similarity">
    <text evidence="1">Belongs to the MIX23 family.</text>
</comment>
<gene>
    <name evidence="2" type="ORF">RSOLAG1IB_01029</name>
</gene>
<dbReference type="GO" id="GO:0005758">
    <property type="term" value="C:mitochondrial intermembrane space"/>
    <property type="evidence" value="ECO:0007669"/>
    <property type="project" value="InterPro"/>
</dbReference>
<dbReference type="InterPro" id="IPR019171">
    <property type="entry name" value="MIX23"/>
</dbReference>
<evidence type="ECO:0000313" key="2">
    <source>
        <dbReference type="EMBL" id="CEL52488.1"/>
    </source>
</evidence>
<evidence type="ECO:0000313" key="3">
    <source>
        <dbReference type="Proteomes" id="UP000059188"/>
    </source>
</evidence>
<dbReference type="PANTHER" id="PTHR31905:SF2">
    <property type="entry name" value="PROTEIN MIX23"/>
    <property type="match status" value="1"/>
</dbReference>
<keyword evidence="3" id="KW-1185">Reference proteome</keyword>
<dbReference type="Pfam" id="PF09774">
    <property type="entry name" value="MIX23"/>
    <property type="match status" value="1"/>
</dbReference>
<reference evidence="2 3" key="1">
    <citation type="submission" date="2014-11" db="EMBL/GenBank/DDBJ databases">
        <authorList>
            <person name="Wibberg Daniel"/>
        </authorList>
    </citation>
    <scope>NUCLEOTIDE SEQUENCE [LARGE SCALE GENOMIC DNA]</scope>
    <source>
        <strain evidence="2">Rhizoctonia solani AG1-IB 7/3/14</strain>
    </source>
</reference>
<dbReference type="OrthoDB" id="5593818at2759"/>
<name>A0A0B7F8F0_THACB</name>
<sequence>MYRLSCDQRYCHPPISTTNYTSQQMRPELGSKAIHAPSTPPQLVRVSESLCQNLSQFKDLMKEYRKLDDSVKMRMNRNLAQFRDIDRHRSNQSGSPQLQDEACLHFWKELVANWENRTEIVNYCVGVVDATMETKRQALAGQDPKLDENRKTASSLYTDEVKRNQMRNELSVETIIRQRSLDAFKSRCKFFEPPISDTRSRHWWDSAHAGR</sequence>
<dbReference type="AlphaFoldDB" id="A0A0B7F8F0"/>
<evidence type="ECO:0000256" key="1">
    <source>
        <dbReference type="ARBA" id="ARBA00024204"/>
    </source>
</evidence>
<dbReference type="Proteomes" id="UP000059188">
    <property type="component" value="Unassembled WGS sequence"/>
</dbReference>
<dbReference type="STRING" id="1108050.A0A0B7F8F0"/>